<dbReference type="AlphaFoldDB" id="A0A6A6QYS7"/>
<dbReference type="Proteomes" id="UP000799750">
    <property type="component" value="Unassembled WGS sequence"/>
</dbReference>
<dbReference type="GO" id="GO:0006357">
    <property type="term" value="P:regulation of transcription by RNA polymerase II"/>
    <property type="evidence" value="ECO:0007669"/>
    <property type="project" value="InterPro"/>
</dbReference>
<sequence length="179" mass="20111">MAALELAPSSLNKTYFHNEAVALPKPIDHLSFASLLADILRLPSETLAMCFIYINRFTKYTRTATDAPKLDPHTLTLSALSLATKTTESPRRLRALLLPAHRLLHAHKRPYAPLTISSPIYVALRSTVVAAELLLLRVLRFDAHIPLPLDFLPRYLDRTVGEAGTADTDFEAWERVERE</sequence>
<dbReference type="GO" id="GO:0016538">
    <property type="term" value="F:cyclin-dependent protein serine/threonine kinase regulator activity"/>
    <property type="evidence" value="ECO:0007669"/>
    <property type="project" value="InterPro"/>
</dbReference>
<dbReference type="SUPFAM" id="SSF47954">
    <property type="entry name" value="Cyclin-like"/>
    <property type="match status" value="1"/>
</dbReference>
<gene>
    <name evidence="1" type="ORF">BU16DRAFT_580077</name>
</gene>
<dbReference type="InterPro" id="IPR036915">
    <property type="entry name" value="Cyclin-like_sf"/>
</dbReference>
<proteinExistence type="predicted"/>
<evidence type="ECO:0000313" key="2">
    <source>
        <dbReference type="Proteomes" id="UP000799750"/>
    </source>
</evidence>
<accession>A0A6A6QYS7</accession>
<protein>
    <submittedName>
        <fullName evidence="1">Uncharacterized protein</fullName>
    </submittedName>
</protein>
<dbReference type="InterPro" id="IPR043198">
    <property type="entry name" value="Cyclin/Ssn8"/>
</dbReference>
<dbReference type="EMBL" id="MU004186">
    <property type="protein sequence ID" value="KAF2497389.1"/>
    <property type="molecule type" value="Genomic_DNA"/>
</dbReference>
<keyword evidence="2" id="KW-1185">Reference proteome</keyword>
<dbReference type="Gene3D" id="1.10.472.10">
    <property type="entry name" value="Cyclin-like"/>
    <property type="match status" value="1"/>
</dbReference>
<feature type="non-terminal residue" evidence="1">
    <location>
        <position position="179"/>
    </location>
</feature>
<organism evidence="1 2">
    <name type="scientific">Lophium mytilinum</name>
    <dbReference type="NCBI Taxonomy" id="390894"/>
    <lineage>
        <taxon>Eukaryota</taxon>
        <taxon>Fungi</taxon>
        <taxon>Dikarya</taxon>
        <taxon>Ascomycota</taxon>
        <taxon>Pezizomycotina</taxon>
        <taxon>Dothideomycetes</taxon>
        <taxon>Pleosporomycetidae</taxon>
        <taxon>Mytilinidiales</taxon>
        <taxon>Mytilinidiaceae</taxon>
        <taxon>Lophium</taxon>
    </lineage>
</organism>
<dbReference type="PANTHER" id="PTHR10026">
    <property type="entry name" value="CYCLIN"/>
    <property type="match status" value="1"/>
</dbReference>
<reference evidence="1" key="1">
    <citation type="journal article" date="2020" name="Stud. Mycol.">
        <title>101 Dothideomycetes genomes: a test case for predicting lifestyles and emergence of pathogens.</title>
        <authorList>
            <person name="Haridas S."/>
            <person name="Albert R."/>
            <person name="Binder M."/>
            <person name="Bloem J."/>
            <person name="Labutti K."/>
            <person name="Salamov A."/>
            <person name="Andreopoulos B."/>
            <person name="Baker S."/>
            <person name="Barry K."/>
            <person name="Bills G."/>
            <person name="Bluhm B."/>
            <person name="Cannon C."/>
            <person name="Castanera R."/>
            <person name="Culley D."/>
            <person name="Daum C."/>
            <person name="Ezra D."/>
            <person name="Gonzalez J."/>
            <person name="Henrissat B."/>
            <person name="Kuo A."/>
            <person name="Liang C."/>
            <person name="Lipzen A."/>
            <person name="Lutzoni F."/>
            <person name="Magnuson J."/>
            <person name="Mondo S."/>
            <person name="Nolan M."/>
            <person name="Ohm R."/>
            <person name="Pangilinan J."/>
            <person name="Park H.-J."/>
            <person name="Ramirez L."/>
            <person name="Alfaro M."/>
            <person name="Sun H."/>
            <person name="Tritt A."/>
            <person name="Yoshinaga Y."/>
            <person name="Zwiers L.-H."/>
            <person name="Turgeon B."/>
            <person name="Goodwin S."/>
            <person name="Spatafora J."/>
            <person name="Crous P."/>
            <person name="Grigoriev I."/>
        </authorList>
    </citation>
    <scope>NUCLEOTIDE SEQUENCE</scope>
    <source>
        <strain evidence="1">CBS 269.34</strain>
    </source>
</reference>
<evidence type="ECO:0000313" key="1">
    <source>
        <dbReference type="EMBL" id="KAF2497389.1"/>
    </source>
</evidence>
<name>A0A6A6QYS7_9PEZI</name>
<dbReference type="OrthoDB" id="25002at2759"/>